<evidence type="ECO:0000313" key="9">
    <source>
        <dbReference type="Proteomes" id="UP000027586"/>
    </source>
</evidence>
<accession>A0A068RK31</accession>
<dbReference type="InterPro" id="IPR036509">
    <property type="entry name" value="Met_Sox_Rdtase_MsrA_sf"/>
</dbReference>
<feature type="domain" description="Peptide methionine sulphoxide reductase MsrA" evidence="7">
    <location>
        <begin position="4"/>
        <end position="158"/>
    </location>
</feature>
<dbReference type="OrthoDB" id="77405at2759"/>
<comment type="caution">
    <text evidence="8">The sequence shown here is derived from an EMBL/GenBank/DDBJ whole genome shotgun (WGS) entry which is preliminary data.</text>
</comment>
<dbReference type="Proteomes" id="UP000027586">
    <property type="component" value="Unassembled WGS sequence"/>
</dbReference>
<evidence type="ECO:0000259" key="7">
    <source>
        <dbReference type="Pfam" id="PF01625"/>
    </source>
</evidence>
<keyword evidence="9" id="KW-1185">Reference proteome</keyword>
<reference evidence="8" key="1">
    <citation type="submission" date="2013-08" db="EMBL/GenBank/DDBJ databases">
        <title>Gene expansion shapes genome architecture in the human pathogen Lichtheimia corymbifera: an evolutionary genomics analysis in the ancient terrestrial Mucorales (Mucoromycotina).</title>
        <authorList>
            <person name="Schwartze V.U."/>
            <person name="Winter S."/>
            <person name="Shelest E."/>
            <person name="Marcet-Houben M."/>
            <person name="Horn F."/>
            <person name="Wehner S."/>
            <person name="Hoffmann K."/>
            <person name="Riege K."/>
            <person name="Sammeth M."/>
            <person name="Nowrousian M."/>
            <person name="Valiante V."/>
            <person name="Linde J."/>
            <person name="Jacobsen I.D."/>
            <person name="Marz M."/>
            <person name="Brakhage A.A."/>
            <person name="Gabaldon T."/>
            <person name="Bocker S."/>
            <person name="Voigt K."/>
        </authorList>
    </citation>
    <scope>NUCLEOTIDE SEQUENCE [LARGE SCALE GENOMIC DNA]</scope>
    <source>
        <strain evidence="8">FSU 9682</strain>
    </source>
</reference>
<comment type="catalytic activity">
    <reaction evidence="5">
        <text>L-methionyl-[protein] + [thioredoxin]-disulfide + H2O = L-methionyl-(S)-S-oxide-[protein] + [thioredoxin]-dithiol</text>
        <dbReference type="Rhea" id="RHEA:14217"/>
        <dbReference type="Rhea" id="RHEA-COMP:10698"/>
        <dbReference type="Rhea" id="RHEA-COMP:10700"/>
        <dbReference type="Rhea" id="RHEA-COMP:12313"/>
        <dbReference type="Rhea" id="RHEA-COMP:12315"/>
        <dbReference type="ChEBI" id="CHEBI:15377"/>
        <dbReference type="ChEBI" id="CHEBI:16044"/>
        <dbReference type="ChEBI" id="CHEBI:29950"/>
        <dbReference type="ChEBI" id="CHEBI:44120"/>
        <dbReference type="ChEBI" id="CHEBI:50058"/>
        <dbReference type="EC" id="1.8.4.11"/>
    </reaction>
</comment>
<organism evidence="8 9">
    <name type="scientific">Lichtheimia corymbifera JMRC:FSU:9682</name>
    <dbReference type="NCBI Taxonomy" id="1263082"/>
    <lineage>
        <taxon>Eukaryota</taxon>
        <taxon>Fungi</taxon>
        <taxon>Fungi incertae sedis</taxon>
        <taxon>Mucoromycota</taxon>
        <taxon>Mucoromycotina</taxon>
        <taxon>Mucoromycetes</taxon>
        <taxon>Mucorales</taxon>
        <taxon>Lichtheimiaceae</taxon>
        <taxon>Lichtheimia</taxon>
    </lineage>
</organism>
<dbReference type="InterPro" id="IPR002569">
    <property type="entry name" value="Met_Sox_Rdtase_MsrA_dom"/>
</dbReference>
<protein>
    <recommendedName>
        <fullName evidence="2">peptide-methionine (S)-S-oxide reductase</fullName>
        <ecNumber evidence="2">1.8.4.11</ecNumber>
    </recommendedName>
    <alternativeName>
        <fullName evidence="4">Peptide-methionine (S)-S-oxide reductase</fullName>
    </alternativeName>
</protein>
<name>A0A068RK31_9FUNG</name>
<evidence type="ECO:0000256" key="5">
    <source>
        <dbReference type="ARBA" id="ARBA00047806"/>
    </source>
</evidence>
<evidence type="ECO:0000256" key="1">
    <source>
        <dbReference type="ARBA" id="ARBA00005591"/>
    </source>
</evidence>
<gene>
    <name evidence="8" type="ORF">LCOR_02077.1</name>
</gene>
<evidence type="ECO:0000256" key="6">
    <source>
        <dbReference type="ARBA" id="ARBA00048782"/>
    </source>
</evidence>
<evidence type="ECO:0000256" key="3">
    <source>
        <dbReference type="ARBA" id="ARBA00023002"/>
    </source>
</evidence>
<dbReference type="EC" id="1.8.4.11" evidence="2"/>
<dbReference type="NCBIfam" id="TIGR00401">
    <property type="entry name" value="msrA"/>
    <property type="match status" value="1"/>
</dbReference>
<evidence type="ECO:0000256" key="2">
    <source>
        <dbReference type="ARBA" id="ARBA00012502"/>
    </source>
</evidence>
<dbReference type="GO" id="GO:0008113">
    <property type="term" value="F:peptide-methionine (S)-S-oxide reductase activity"/>
    <property type="evidence" value="ECO:0007669"/>
    <property type="project" value="UniProtKB-EC"/>
</dbReference>
<dbReference type="VEuPathDB" id="FungiDB:LCOR_02077.1"/>
<dbReference type="SUPFAM" id="SSF55068">
    <property type="entry name" value="Peptide methionine sulfoxide reductase"/>
    <property type="match status" value="1"/>
</dbReference>
<dbReference type="PANTHER" id="PTHR43774:SF1">
    <property type="entry name" value="PEPTIDE METHIONINE SULFOXIDE REDUCTASE MSRA 2"/>
    <property type="match status" value="1"/>
</dbReference>
<evidence type="ECO:0000256" key="4">
    <source>
        <dbReference type="ARBA" id="ARBA00030643"/>
    </source>
</evidence>
<evidence type="ECO:0000313" key="8">
    <source>
        <dbReference type="EMBL" id="CDH50364.1"/>
    </source>
</evidence>
<comment type="catalytic activity">
    <reaction evidence="6">
        <text>[thioredoxin]-disulfide + L-methionine + H2O = L-methionine (S)-S-oxide + [thioredoxin]-dithiol</text>
        <dbReference type="Rhea" id="RHEA:19993"/>
        <dbReference type="Rhea" id="RHEA-COMP:10698"/>
        <dbReference type="Rhea" id="RHEA-COMP:10700"/>
        <dbReference type="ChEBI" id="CHEBI:15377"/>
        <dbReference type="ChEBI" id="CHEBI:29950"/>
        <dbReference type="ChEBI" id="CHEBI:50058"/>
        <dbReference type="ChEBI" id="CHEBI:57844"/>
        <dbReference type="ChEBI" id="CHEBI:58772"/>
        <dbReference type="EC" id="1.8.4.11"/>
    </reaction>
</comment>
<dbReference type="Gene3D" id="3.30.1060.10">
    <property type="entry name" value="Peptide methionine sulphoxide reductase MsrA"/>
    <property type="match status" value="1"/>
</dbReference>
<dbReference type="GO" id="GO:0034599">
    <property type="term" value="P:cellular response to oxidative stress"/>
    <property type="evidence" value="ECO:0007669"/>
    <property type="project" value="UniProtKB-ARBA"/>
</dbReference>
<dbReference type="PANTHER" id="PTHR43774">
    <property type="entry name" value="PEPTIDE METHIONINE SULFOXIDE REDUCTASE"/>
    <property type="match status" value="1"/>
</dbReference>
<proteinExistence type="inferred from homology"/>
<dbReference type="FunFam" id="3.30.1060.10:FF:000006">
    <property type="entry name" value="Peptide methionine sulfoxide reductase"/>
    <property type="match status" value="1"/>
</dbReference>
<dbReference type="STRING" id="1263082.A0A068RK31"/>
<dbReference type="EMBL" id="CBTN010000006">
    <property type="protein sequence ID" value="CDH50364.1"/>
    <property type="molecule type" value="Genomic_DNA"/>
</dbReference>
<keyword evidence="3" id="KW-0560">Oxidoreductase</keyword>
<dbReference type="HAMAP" id="MF_01401">
    <property type="entry name" value="MsrA"/>
    <property type="match status" value="1"/>
</dbReference>
<dbReference type="Pfam" id="PF01625">
    <property type="entry name" value="PMSR"/>
    <property type="match status" value="1"/>
</dbReference>
<sequence length="166" mass="19236">MSDKAIFAAGCFWGVEHIYNKHFKHLGIKTRVGYTGGQVENPEYQEVKKGSTHHAEAIEIVFDPEQVSYETLVEFFYKMHDPTTLNAQGPEDIGTQYRSAIFYLSEEQKQIAEKVTQQVQEAHYKGTPIVTEITPASEFYDAEEYHQFYLEKNPEGYACPTHYLRW</sequence>
<comment type="similarity">
    <text evidence="1">Belongs to the MsrA Met sulfoxide reductase family.</text>
</comment>
<dbReference type="AlphaFoldDB" id="A0A068RK31"/>